<dbReference type="PRINTS" id="PR00131">
    <property type="entry name" value="GLHYDRLASE1"/>
</dbReference>
<protein>
    <submittedName>
        <fullName evidence="5">6-phospho-beta-galactosidase</fullName>
    </submittedName>
</protein>
<comment type="caution">
    <text evidence="5">The sequence shown here is derived from an EMBL/GenBank/DDBJ whole genome shotgun (WGS) entry which is preliminary data.</text>
</comment>
<dbReference type="EMBL" id="LOJF01000010">
    <property type="protein sequence ID" value="KUH58206.1"/>
    <property type="molecule type" value="Genomic_DNA"/>
</dbReference>
<dbReference type="Gene3D" id="3.20.20.80">
    <property type="entry name" value="Glycosidases"/>
    <property type="match status" value="1"/>
</dbReference>
<keyword evidence="2" id="KW-0378">Hydrolase</keyword>
<dbReference type="AlphaFoldDB" id="A0A100YV15"/>
<dbReference type="GO" id="GO:0005829">
    <property type="term" value="C:cytosol"/>
    <property type="evidence" value="ECO:0007669"/>
    <property type="project" value="TreeGrafter"/>
</dbReference>
<dbReference type="OrthoDB" id="3182512at2"/>
<dbReference type="PANTHER" id="PTHR10353">
    <property type="entry name" value="GLYCOSYL HYDROLASE"/>
    <property type="match status" value="1"/>
</dbReference>
<dbReference type="Proteomes" id="UP000054078">
    <property type="component" value="Unassembled WGS sequence"/>
</dbReference>
<dbReference type="InterPro" id="IPR001360">
    <property type="entry name" value="Glyco_hydro_1"/>
</dbReference>
<evidence type="ECO:0000256" key="2">
    <source>
        <dbReference type="ARBA" id="ARBA00022801"/>
    </source>
</evidence>
<dbReference type="PROSITE" id="PS00653">
    <property type="entry name" value="GLYCOSYL_HYDROL_F1_2"/>
    <property type="match status" value="1"/>
</dbReference>
<dbReference type="Pfam" id="PF00232">
    <property type="entry name" value="Glyco_hydro_1"/>
    <property type="match status" value="1"/>
</dbReference>
<evidence type="ECO:0000313" key="5">
    <source>
        <dbReference type="EMBL" id="KUH58206.1"/>
    </source>
</evidence>
<dbReference type="InterPro" id="IPR033132">
    <property type="entry name" value="GH_1_N_CS"/>
</dbReference>
<gene>
    <name evidence="5" type="ORF">AUL39_08320</name>
</gene>
<evidence type="ECO:0000256" key="4">
    <source>
        <dbReference type="RuleBase" id="RU003690"/>
    </source>
</evidence>
<evidence type="ECO:0000313" key="6">
    <source>
        <dbReference type="Proteomes" id="UP000054078"/>
    </source>
</evidence>
<evidence type="ECO:0000256" key="1">
    <source>
        <dbReference type="ARBA" id="ARBA00010838"/>
    </source>
</evidence>
<name>A0A100YV15_TRASO</name>
<accession>A0A100YV15</accession>
<dbReference type="GO" id="GO:0008422">
    <property type="term" value="F:beta-glucosidase activity"/>
    <property type="evidence" value="ECO:0007669"/>
    <property type="project" value="TreeGrafter"/>
</dbReference>
<dbReference type="GO" id="GO:0016052">
    <property type="term" value="P:carbohydrate catabolic process"/>
    <property type="evidence" value="ECO:0007669"/>
    <property type="project" value="TreeGrafter"/>
</dbReference>
<dbReference type="SUPFAM" id="SSF51445">
    <property type="entry name" value="(Trans)glycosidases"/>
    <property type="match status" value="1"/>
</dbReference>
<proteinExistence type="inferred from homology"/>
<comment type="similarity">
    <text evidence="1 4">Belongs to the glycosyl hydrolase 1 family.</text>
</comment>
<keyword evidence="3" id="KW-0326">Glycosidase</keyword>
<sequence length="476" mass="53620">MHAVPSPFDEMPFLWGSAIAAYQCEGAWNEGGKGLSEWDYFNAIDWMNVNGVDARVASDFYHRFEEDLDLIAEGGQNALRLSLSWSRILPGGTGRANEEGLSFYDRVIDGCLERNIEPNVVLLHYDLPYPIALKGGWGNTSIADAFGDYARICFERFGDRVRLWSTLDEPQFYSYNANIAGVYPPCRKADVHSYLQWQYNEMLASAKAVAIYHEMNLPGAIGVVHNDSLIEVATGTNNPAEVYTAADFFNNRMILCPALEGRLPPELDEMLEKLGTFLYRVPDEAEAFAAGKGDYLNLNVYARRYVTDWNNSPTSAKVDSVGGGATMEGQAVAPLYETLVDPSVPHNQWGREILPRIMHDSLMDIKERYGNPIVLTENGHGSLETPDDSGYVEDDDRIEIIGAFLKSLSEARNEGSNVRGYYIWSAMDLYSWVNGYKKRYGLVRVDFDHDLIRIPKKSWAWYRDFISRDAARRADA</sequence>
<dbReference type="STRING" id="1299998.AUL39_08320"/>
<reference evidence="5 6" key="1">
    <citation type="submission" date="2015-12" db="EMBL/GenBank/DDBJ databases">
        <title>Draft Genome Sequence of Olsenella scatoligenes SK9K4T; a Producer of 3-Methylindole- (skatole) and 4-Methylphenol- (p-cresol) Isolated from Pig Feces.</title>
        <authorList>
            <person name="Li X."/>
            <person name="Borg B."/>
            <person name="Canibe N."/>
        </authorList>
    </citation>
    <scope>NUCLEOTIDE SEQUENCE [LARGE SCALE GENOMIC DNA]</scope>
    <source>
        <strain evidence="5 6">SK9K4</strain>
    </source>
</reference>
<dbReference type="PANTHER" id="PTHR10353:SF36">
    <property type="entry name" value="LP05116P"/>
    <property type="match status" value="1"/>
</dbReference>
<keyword evidence="6" id="KW-1185">Reference proteome</keyword>
<evidence type="ECO:0000256" key="3">
    <source>
        <dbReference type="ARBA" id="ARBA00023295"/>
    </source>
</evidence>
<dbReference type="InterPro" id="IPR017853">
    <property type="entry name" value="GH"/>
</dbReference>
<organism evidence="5 6">
    <name type="scientific">Tractidigestivibacter scatoligenes</name>
    <name type="common">Olsenella scatoligenes</name>
    <dbReference type="NCBI Taxonomy" id="1299998"/>
    <lineage>
        <taxon>Bacteria</taxon>
        <taxon>Bacillati</taxon>
        <taxon>Actinomycetota</taxon>
        <taxon>Coriobacteriia</taxon>
        <taxon>Coriobacteriales</taxon>
        <taxon>Atopobiaceae</taxon>
        <taxon>Tractidigestivibacter</taxon>
    </lineage>
</organism>